<sequence>MKLYICANSACGHVEHTTHAPSSPMVCPKCKGTMVRKDD</sequence>
<evidence type="ECO:0008006" key="2">
    <source>
        <dbReference type="Google" id="ProtNLM"/>
    </source>
</evidence>
<gene>
    <name evidence="1" type="ORF">LCGC14_1801460</name>
</gene>
<accession>A0A0F9J477</accession>
<dbReference type="AlphaFoldDB" id="A0A0F9J477"/>
<proteinExistence type="predicted"/>
<comment type="caution">
    <text evidence="1">The sequence shown here is derived from an EMBL/GenBank/DDBJ whole genome shotgun (WGS) entry which is preliminary data.</text>
</comment>
<evidence type="ECO:0000313" key="1">
    <source>
        <dbReference type="EMBL" id="KKM00726.1"/>
    </source>
</evidence>
<reference evidence="1" key="1">
    <citation type="journal article" date="2015" name="Nature">
        <title>Complex archaea that bridge the gap between prokaryotes and eukaryotes.</title>
        <authorList>
            <person name="Spang A."/>
            <person name="Saw J.H."/>
            <person name="Jorgensen S.L."/>
            <person name="Zaremba-Niedzwiedzka K."/>
            <person name="Martijn J."/>
            <person name="Lind A.E."/>
            <person name="van Eijk R."/>
            <person name="Schleper C."/>
            <person name="Guy L."/>
            <person name="Ettema T.J."/>
        </authorList>
    </citation>
    <scope>NUCLEOTIDE SEQUENCE</scope>
</reference>
<name>A0A0F9J477_9ZZZZ</name>
<dbReference type="EMBL" id="LAZR01017364">
    <property type="protein sequence ID" value="KKM00726.1"/>
    <property type="molecule type" value="Genomic_DNA"/>
</dbReference>
<protein>
    <recommendedName>
        <fullName evidence="2">Rubredoxin-like domain-containing protein</fullName>
    </recommendedName>
</protein>
<organism evidence="1">
    <name type="scientific">marine sediment metagenome</name>
    <dbReference type="NCBI Taxonomy" id="412755"/>
    <lineage>
        <taxon>unclassified sequences</taxon>
        <taxon>metagenomes</taxon>
        <taxon>ecological metagenomes</taxon>
    </lineage>
</organism>